<dbReference type="InterPro" id="IPR046879">
    <property type="entry name" value="KANL3/Tex30_Abhydrolase"/>
</dbReference>
<evidence type="ECO:0000313" key="2">
    <source>
        <dbReference type="EMBL" id="CAB4667585.1"/>
    </source>
</evidence>
<gene>
    <name evidence="2" type="ORF">UFOPK2242_01294</name>
    <name evidence="3" type="ORF">UFOPK2925_01547</name>
</gene>
<dbReference type="EMBL" id="CAEZWM010000189">
    <property type="protein sequence ID" value="CAB4667585.1"/>
    <property type="molecule type" value="Genomic_DNA"/>
</dbReference>
<dbReference type="Gene3D" id="3.40.50.1820">
    <property type="entry name" value="alpha/beta hydrolase"/>
    <property type="match status" value="1"/>
</dbReference>
<dbReference type="InterPro" id="IPR029058">
    <property type="entry name" value="AB_hydrolase_fold"/>
</dbReference>
<organism evidence="2">
    <name type="scientific">freshwater metagenome</name>
    <dbReference type="NCBI Taxonomy" id="449393"/>
    <lineage>
        <taxon>unclassified sequences</taxon>
        <taxon>metagenomes</taxon>
        <taxon>ecological metagenomes</taxon>
    </lineage>
</organism>
<evidence type="ECO:0000259" key="1">
    <source>
        <dbReference type="Pfam" id="PF20408"/>
    </source>
</evidence>
<sequence>MARSKTLKYTNRFAAPKRAKNQVDRAVLLAHGAGSDLDAPALIAVTDALSALGIPSLRFNYPYRDAGRRAPDRPNVLLEATRTAAADLSLLTGLAPERIVVGGRSMGGRYCSLAVGDEQDPLQALGLLLLGYPLHPAGKPEKLRVEHLKRITIPTLFVSGTRDALGAQPELRMAARRVKGRVSWHWIQSGDHGFKPLRSSGQSTEGVLAEMAAASAAWVASL</sequence>
<proteinExistence type="predicted"/>
<dbReference type="PANTHER" id="PTHR13136:SF11">
    <property type="entry name" value="TESTIS-EXPRESSED PROTEIN 30"/>
    <property type="match status" value="1"/>
</dbReference>
<evidence type="ECO:0000313" key="3">
    <source>
        <dbReference type="EMBL" id="CAB4792019.1"/>
    </source>
</evidence>
<dbReference type="Pfam" id="PF20408">
    <property type="entry name" value="Abhydrolase_11"/>
    <property type="match status" value="1"/>
</dbReference>
<dbReference type="EMBL" id="CAEZZU010000293">
    <property type="protein sequence ID" value="CAB4792019.1"/>
    <property type="molecule type" value="Genomic_DNA"/>
</dbReference>
<dbReference type="InterPro" id="IPR026555">
    <property type="entry name" value="NSL3/Tex30"/>
</dbReference>
<name>A0A6J6M4C7_9ZZZZ</name>
<accession>A0A6J6M4C7</accession>
<feature type="domain" description="KANL3/Tex30 alpha/beta hydrolase-like" evidence="1">
    <location>
        <begin position="25"/>
        <end position="219"/>
    </location>
</feature>
<protein>
    <submittedName>
        <fullName evidence="2">Unannotated protein</fullName>
    </submittedName>
</protein>
<dbReference type="AlphaFoldDB" id="A0A6J6M4C7"/>
<dbReference type="PANTHER" id="PTHR13136">
    <property type="entry name" value="TESTIS DEVELOPMENT PROTEIN PRTD"/>
    <property type="match status" value="1"/>
</dbReference>
<dbReference type="SUPFAM" id="SSF53474">
    <property type="entry name" value="alpha/beta-Hydrolases"/>
    <property type="match status" value="1"/>
</dbReference>
<reference evidence="2" key="1">
    <citation type="submission" date="2020-05" db="EMBL/GenBank/DDBJ databases">
        <authorList>
            <person name="Chiriac C."/>
            <person name="Salcher M."/>
            <person name="Ghai R."/>
            <person name="Kavagutti S V."/>
        </authorList>
    </citation>
    <scope>NUCLEOTIDE SEQUENCE</scope>
</reference>